<accession>A0A0K0CVV0</accession>
<evidence type="ECO:0000313" key="3">
    <source>
        <dbReference type="WBParaSite" id="ACAC_0000150201-mRNA-1"/>
    </source>
</evidence>
<dbReference type="AlphaFoldDB" id="A0A0K0CVV0"/>
<dbReference type="InterPro" id="IPR050187">
    <property type="entry name" value="Lipid_Phosphate_FormReg"/>
</dbReference>
<name>A0A0K0CVV0_ANGCA</name>
<dbReference type="PROSITE" id="PS50146">
    <property type="entry name" value="DAGK"/>
    <property type="match status" value="1"/>
</dbReference>
<reference evidence="2" key="1">
    <citation type="submission" date="2012-09" db="EMBL/GenBank/DDBJ databases">
        <authorList>
            <person name="Martin A.A."/>
        </authorList>
    </citation>
    <scope>NUCLEOTIDE SEQUENCE</scope>
</reference>
<dbReference type="Proteomes" id="UP000035642">
    <property type="component" value="Unassembled WGS sequence"/>
</dbReference>
<dbReference type="STRING" id="6313.A0A0K0CVV0"/>
<dbReference type="SMART" id="SM00046">
    <property type="entry name" value="DAGKc"/>
    <property type="match status" value="1"/>
</dbReference>
<feature type="domain" description="DAGKc" evidence="1">
    <location>
        <begin position="1"/>
        <end position="145"/>
    </location>
</feature>
<dbReference type="GO" id="GO:0046512">
    <property type="term" value="P:sphingosine biosynthetic process"/>
    <property type="evidence" value="ECO:0007669"/>
    <property type="project" value="TreeGrafter"/>
</dbReference>
<dbReference type="Pfam" id="PF00781">
    <property type="entry name" value="DAGK_cat"/>
    <property type="match status" value="1"/>
</dbReference>
<dbReference type="WBParaSite" id="ACAC_0000150201-mRNA-1">
    <property type="protein sequence ID" value="ACAC_0000150201-mRNA-1"/>
    <property type="gene ID" value="ACAC_0000150201"/>
</dbReference>
<dbReference type="GO" id="GO:0005737">
    <property type="term" value="C:cytoplasm"/>
    <property type="evidence" value="ECO:0007669"/>
    <property type="project" value="TreeGrafter"/>
</dbReference>
<proteinExistence type="predicted"/>
<dbReference type="SUPFAM" id="SSF111331">
    <property type="entry name" value="NAD kinase/diacylglycerol kinase-like"/>
    <property type="match status" value="1"/>
</dbReference>
<dbReference type="Gene3D" id="3.40.50.10330">
    <property type="entry name" value="Probable inorganic polyphosphate/atp-NAD kinase, domain 1"/>
    <property type="match status" value="1"/>
</dbReference>
<dbReference type="InterPro" id="IPR016064">
    <property type="entry name" value="NAD/diacylglycerol_kinase_sf"/>
</dbReference>
<reference evidence="3" key="2">
    <citation type="submission" date="2017-02" db="UniProtKB">
        <authorList>
            <consortium name="WormBaseParasite"/>
        </authorList>
    </citation>
    <scope>IDENTIFICATION</scope>
</reference>
<protein>
    <submittedName>
        <fullName evidence="3">DAGKc domain-containing protein</fullName>
    </submittedName>
</protein>
<sequence length="169" mass="18412">LVFANPNSGSGNALRTFRERLEPQLRKNHIEFELIITNGSSHAKSVIRSYNDLGKFNGIVILSGDGLVSEVLNGLVEREDRTSIVPSMPIGVVPCGSGNGLLSSLFFSQNEPLVNPKFTNRAIEVCCSPESRAQPVNLLHVQTDKENIASFLSIGWGLIADIGEYTEDK</sequence>
<dbReference type="InterPro" id="IPR001206">
    <property type="entry name" value="Diacylglycerol_kinase_cat_dom"/>
</dbReference>
<dbReference type="PANTHER" id="PTHR12358:SF112">
    <property type="entry name" value="LD11247P-RELATED"/>
    <property type="match status" value="1"/>
</dbReference>
<dbReference type="GO" id="GO:0016020">
    <property type="term" value="C:membrane"/>
    <property type="evidence" value="ECO:0007669"/>
    <property type="project" value="TreeGrafter"/>
</dbReference>
<dbReference type="GO" id="GO:0001727">
    <property type="term" value="F:lipid kinase activity"/>
    <property type="evidence" value="ECO:0007669"/>
    <property type="project" value="TreeGrafter"/>
</dbReference>
<evidence type="ECO:0000313" key="2">
    <source>
        <dbReference type="Proteomes" id="UP000035642"/>
    </source>
</evidence>
<dbReference type="PANTHER" id="PTHR12358">
    <property type="entry name" value="SPHINGOSINE KINASE"/>
    <property type="match status" value="1"/>
</dbReference>
<dbReference type="InterPro" id="IPR017438">
    <property type="entry name" value="ATP-NAD_kinase_N"/>
</dbReference>
<keyword evidence="2" id="KW-1185">Reference proteome</keyword>
<organism evidence="2 3">
    <name type="scientific">Angiostrongylus cantonensis</name>
    <name type="common">Rat lungworm</name>
    <dbReference type="NCBI Taxonomy" id="6313"/>
    <lineage>
        <taxon>Eukaryota</taxon>
        <taxon>Metazoa</taxon>
        <taxon>Ecdysozoa</taxon>
        <taxon>Nematoda</taxon>
        <taxon>Chromadorea</taxon>
        <taxon>Rhabditida</taxon>
        <taxon>Rhabditina</taxon>
        <taxon>Rhabditomorpha</taxon>
        <taxon>Strongyloidea</taxon>
        <taxon>Metastrongylidae</taxon>
        <taxon>Angiostrongylus</taxon>
    </lineage>
</organism>
<evidence type="ECO:0000259" key="1">
    <source>
        <dbReference type="PROSITE" id="PS50146"/>
    </source>
</evidence>